<dbReference type="InterPro" id="IPR047610">
    <property type="entry name" value="ImuA_translesion"/>
</dbReference>
<proteinExistence type="predicted"/>
<dbReference type="InterPro" id="IPR017166">
    <property type="entry name" value="UCP037290"/>
</dbReference>
<keyword evidence="2" id="KW-1185">Reference proteome</keyword>
<dbReference type="AlphaFoldDB" id="G2DFX0"/>
<dbReference type="EMBL" id="AFOC01000079">
    <property type="protein sequence ID" value="EGV50487.1"/>
    <property type="molecule type" value="Genomic_DNA"/>
</dbReference>
<gene>
    <name evidence="1" type="ORF">Rifp1Sym_cz00110</name>
</gene>
<dbReference type="Gene3D" id="3.40.50.300">
    <property type="entry name" value="P-loop containing nucleotide triphosphate hydrolases"/>
    <property type="match status" value="1"/>
</dbReference>
<dbReference type="SUPFAM" id="SSF52540">
    <property type="entry name" value="P-loop containing nucleoside triphosphate hydrolases"/>
    <property type="match status" value="1"/>
</dbReference>
<sequence length="203" mass="21742">MGMELEQLLYEQQDLWHGGQSKDDSAAVLATGFDALDELVGGWPRGDLSEIHCDAEGLACLNLVIPLLARLSVESRWIAWIAPPAIPDALALQAWGVDLSRVLLVHPPDSAGKLWALEQALASGTCSAVLAWPETLSLLQGQQLRRAAQQGDAVGLLFQSQQRVAHSSAAALRLQVHPRADGMRLELLNLPDGGGLASLHITL</sequence>
<evidence type="ECO:0008006" key="3">
    <source>
        <dbReference type="Google" id="ProtNLM"/>
    </source>
</evidence>
<dbReference type="GO" id="GO:0009432">
    <property type="term" value="P:SOS response"/>
    <property type="evidence" value="ECO:0007669"/>
    <property type="project" value="InterPro"/>
</dbReference>
<evidence type="ECO:0000313" key="2">
    <source>
        <dbReference type="Proteomes" id="UP000004491"/>
    </source>
</evidence>
<dbReference type="Proteomes" id="UP000004491">
    <property type="component" value="Unassembled WGS sequence"/>
</dbReference>
<dbReference type="PIRSF" id="PIRSF037290">
    <property type="entry name" value="UCP037290"/>
    <property type="match status" value="1"/>
</dbReference>
<dbReference type="GO" id="GO:0051782">
    <property type="term" value="P:negative regulation of cell division"/>
    <property type="evidence" value="ECO:0007669"/>
    <property type="project" value="InterPro"/>
</dbReference>
<protein>
    <recommendedName>
        <fullName evidence="3">SOS cell division inhibitor SulA</fullName>
    </recommendedName>
</protein>
<name>G2DFX0_9GAMM</name>
<accession>G2DFX0</accession>
<dbReference type="NCBIfam" id="NF033429">
    <property type="entry name" value="ImuA_translesion"/>
    <property type="match status" value="1"/>
</dbReference>
<organism evidence="1 2">
    <name type="scientific">endosymbiont of Riftia pachyptila</name>
    <name type="common">vent Ph05</name>
    <dbReference type="NCBI Taxonomy" id="1048808"/>
    <lineage>
        <taxon>Bacteria</taxon>
        <taxon>Pseudomonadati</taxon>
        <taxon>Pseudomonadota</taxon>
        <taxon>Gammaproteobacteria</taxon>
        <taxon>sulfur-oxidizing symbionts</taxon>
    </lineage>
</organism>
<dbReference type="InterPro" id="IPR004596">
    <property type="entry name" value="Cell_div_suppressor_SulA"/>
</dbReference>
<comment type="caution">
    <text evidence="1">The sequence shown here is derived from an EMBL/GenBank/DDBJ whole genome shotgun (WGS) entry which is preliminary data.</text>
</comment>
<evidence type="ECO:0000313" key="1">
    <source>
        <dbReference type="EMBL" id="EGV50487.1"/>
    </source>
</evidence>
<reference evidence="1" key="1">
    <citation type="journal article" date="2011" name="ISME J.">
        <title>The endosymbionts of the deep-sea tubeworms Riftia pachyptila and Tevnia jerichonana share an identical physiology as revealed by proteogenomic analyses.</title>
        <authorList>
            <person name="Gardebrecht A."/>
            <person name="Markert S."/>
            <person name="Felbeck H."/>
            <person name="Thuermer A."/>
            <person name="Albrecht D."/>
            <person name="Wollherr A."/>
            <person name="Kabisch J."/>
            <person name="Lehmann R."/>
            <person name="Daniel R."/>
            <person name="Liesegang H."/>
            <person name="Hecker M."/>
            <person name="Sievert S.M."/>
            <person name="Schweder T."/>
        </authorList>
    </citation>
    <scope>NUCLEOTIDE SEQUENCE [LARGE SCALE GENOMIC DNA]</scope>
</reference>
<dbReference type="PATRIC" id="fig|1048808.3.peg.2543"/>
<dbReference type="Pfam" id="PF03846">
    <property type="entry name" value="SulA"/>
    <property type="match status" value="1"/>
</dbReference>
<dbReference type="InterPro" id="IPR027417">
    <property type="entry name" value="P-loop_NTPase"/>
</dbReference>